<feature type="region of interest" description="Disordered" evidence="1">
    <location>
        <begin position="228"/>
        <end position="247"/>
    </location>
</feature>
<dbReference type="AlphaFoldDB" id="A0A0P1HW35"/>
<feature type="transmembrane region" description="Helical" evidence="2">
    <location>
        <begin position="26"/>
        <end position="45"/>
    </location>
</feature>
<evidence type="ECO:0000313" key="4">
    <source>
        <dbReference type="Proteomes" id="UP000051326"/>
    </source>
</evidence>
<dbReference type="GO" id="GO:0005886">
    <property type="term" value="C:plasma membrane"/>
    <property type="evidence" value="ECO:0007669"/>
    <property type="project" value="TreeGrafter"/>
</dbReference>
<evidence type="ECO:0000256" key="1">
    <source>
        <dbReference type="SAM" id="MobiDB-lite"/>
    </source>
</evidence>
<reference evidence="3 4" key="1">
    <citation type="submission" date="2015-09" db="EMBL/GenBank/DDBJ databases">
        <authorList>
            <consortium name="Swine Surveillance"/>
        </authorList>
    </citation>
    <scope>NUCLEOTIDE SEQUENCE [LARGE SCALE GENOMIC DNA]</scope>
    <source>
        <strain evidence="3 4">CECT 8399</strain>
    </source>
</reference>
<dbReference type="RefSeq" id="WP_058285129.1">
    <property type="nucleotide sequence ID" value="NZ_CYSR01000010.1"/>
</dbReference>
<dbReference type="Pfam" id="PF05656">
    <property type="entry name" value="DUF805"/>
    <property type="match status" value="1"/>
</dbReference>
<dbReference type="PANTHER" id="PTHR34980">
    <property type="entry name" value="INNER MEMBRANE PROTEIN-RELATED-RELATED"/>
    <property type="match status" value="1"/>
</dbReference>
<feature type="transmembrane region" description="Helical" evidence="2">
    <location>
        <begin position="97"/>
        <end position="121"/>
    </location>
</feature>
<dbReference type="EMBL" id="CYSR01000010">
    <property type="protein sequence ID" value="CUH98947.1"/>
    <property type="molecule type" value="Genomic_DNA"/>
</dbReference>
<dbReference type="InterPro" id="IPR008523">
    <property type="entry name" value="DUF805"/>
</dbReference>
<feature type="transmembrane region" description="Helical" evidence="2">
    <location>
        <begin position="195"/>
        <end position="219"/>
    </location>
</feature>
<accession>A0A0P1HW35</accession>
<feature type="transmembrane region" description="Helical" evidence="2">
    <location>
        <begin position="127"/>
        <end position="146"/>
    </location>
</feature>
<keyword evidence="2" id="KW-0812">Transmembrane</keyword>
<dbReference type="STRING" id="1396826.PHA8399_01063"/>
<proteinExistence type="predicted"/>
<feature type="transmembrane region" description="Helical" evidence="2">
    <location>
        <begin position="65"/>
        <end position="85"/>
    </location>
</feature>
<name>A0A0P1HW35_9RHOB</name>
<organism evidence="3 4">
    <name type="scientific">Leisingera aquaemixtae</name>
    <dbReference type="NCBI Taxonomy" id="1396826"/>
    <lineage>
        <taxon>Bacteria</taxon>
        <taxon>Pseudomonadati</taxon>
        <taxon>Pseudomonadota</taxon>
        <taxon>Alphaproteobacteria</taxon>
        <taxon>Rhodobacterales</taxon>
        <taxon>Roseobacteraceae</taxon>
        <taxon>Leisingera</taxon>
    </lineage>
</organism>
<protein>
    <submittedName>
        <fullName evidence="3">Inner membrane protein YhaI</fullName>
    </submittedName>
</protein>
<gene>
    <name evidence="3" type="primary">yhaI</name>
    <name evidence="3" type="ORF">PHA8399_01063</name>
</gene>
<evidence type="ECO:0000256" key="2">
    <source>
        <dbReference type="SAM" id="Phobius"/>
    </source>
</evidence>
<keyword evidence="2" id="KW-0472">Membrane</keyword>
<dbReference type="Proteomes" id="UP000051326">
    <property type="component" value="Unassembled WGS sequence"/>
</dbReference>
<sequence length="290" mass="31754">MISRILPAFESFAFKFLDFDGRATRLEYWCVIPLVWLFIFLMLPGDASEVWGHLLRREVPPLNPFHYGSLGLFLFTFIPRLSLTVRRLHDAGRSGRWAKLPFTAVSLGLVLSVGLLTAIPMSDPSGLGPGLMVAGAVTASLSGSFWEALFNLAAIANALDWDAILAMLLGVAAQADPGGVLDQTGAIAKHDPVLAFQYLFHFTLIALGPFIALLLHLYFMLLPSERGGNTHGTSPVPPRTREARGGEGNAYAGYAYLAKRTEEEERKLQAARMAQARELYQRRVLGKPGS</sequence>
<evidence type="ECO:0000313" key="3">
    <source>
        <dbReference type="EMBL" id="CUH98947.1"/>
    </source>
</evidence>
<dbReference type="PANTHER" id="PTHR34980:SF2">
    <property type="entry name" value="INNER MEMBRANE PROTEIN YHAH-RELATED"/>
    <property type="match status" value="1"/>
</dbReference>
<keyword evidence="2" id="KW-1133">Transmembrane helix</keyword>